<keyword evidence="6" id="KW-1185">Reference proteome</keyword>
<dbReference type="AlphaFoldDB" id="A0A7L9U802"/>
<comment type="similarity">
    <text evidence="1">Belongs to the Skp family.</text>
</comment>
<accession>A0A7L9U802</accession>
<dbReference type="PANTHER" id="PTHR35089">
    <property type="entry name" value="CHAPERONE PROTEIN SKP"/>
    <property type="match status" value="1"/>
</dbReference>
<name>A0A7L9U802_9BURK</name>
<dbReference type="Gene3D" id="3.30.910.20">
    <property type="entry name" value="Skp domain"/>
    <property type="match status" value="1"/>
</dbReference>
<reference evidence="5 6" key="1">
    <citation type="submission" date="2020-10" db="EMBL/GenBank/DDBJ databases">
        <title>Genome sequencing of Massilia sp. LPB0304.</title>
        <authorList>
            <person name="Kim J."/>
        </authorList>
    </citation>
    <scope>NUCLEOTIDE SEQUENCE [LARGE SCALE GENOMIC DNA]</scope>
    <source>
        <strain evidence="5 6">LPB0304</strain>
    </source>
</reference>
<dbReference type="Proteomes" id="UP000593875">
    <property type="component" value="Chromosome"/>
</dbReference>
<feature type="coiled-coil region" evidence="3">
    <location>
        <begin position="64"/>
        <end position="120"/>
    </location>
</feature>
<dbReference type="GO" id="GO:0050821">
    <property type="term" value="P:protein stabilization"/>
    <property type="evidence" value="ECO:0007669"/>
    <property type="project" value="TreeGrafter"/>
</dbReference>
<dbReference type="SUPFAM" id="SSF111384">
    <property type="entry name" value="OmpH-like"/>
    <property type="match status" value="1"/>
</dbReference>
<feature type="signal peptide" evidence="4">
    <location>
        <begin position="1"/>
        <end position="23"/>
    </location>
</feature>
<dbReference type="GO" id="GO:0051082">
    <property type="term" value="F:unfolded protein binding"/>
    <property type="evidence" value="ECO:0007669"/>
    <property type="project" value="InterPro"/>
</dbReference>
<dbReference type="Pfam" id="PF03938">
    <property type="entry name" value="OmpH"/>
    <property type="match status" value="1"/>
</dbReference>
<keyword evidence="2 4" id="KW-0732">Signal</keyword>
<organism evidence="5 6">
    <name type="scientific">Massilia litorea</name>
    <dbReference type="NCBI Taxonomy" id="2769491"/>
    <lineage>
        <taxon>Bacteria</taxon>
        <taxon>Pseudomonadati</taxon>
        <taxon>Pseudomonadota</taxon>
        <taxon>Betaproteobacteria</taxon>
        <taxon>Burkholderiales</taxon>
        <taxon>Oxalobacteraceae</taxon>
        <taxon>Telluria group</taxon>
        <taxon>Massilia</taxon>
    </lineage>
</organism>
<dbReference type="KEGG" id="mlir:LPB04_02435"/>
<evidence type="ECO:0000256" key="3">
    <source>
        <dbReference type="SAM" id="Coils"/>
    </source>
</evidence>
<sequence length="172" mass="19223">MNKHLKYVAALCLAALLCGPAAAQDTLRPAEARIVVVNVERLLVDSKRARAATAKIEAEFTPRRERIAAQLRQLRALSDKLAQDAPQLDDREKLVRSRAVGELERNIRRAQAQISDDFAERTASERAAIAKCIVEIVTRLPAQLGVDVVLTRTIWHRPQIDVTDKVEAMLDR</sequence>
<dbReference type="EMBL" id="CP062941">
    <property type="protein sequence ID" value="QOL50206.1"/>
    <property type="molecule type" value="Genomic_DNA"/>
</dbReference>
<feature type="chain" id="PRO_5033039207" evidence="4">
    <location>
        <begin position="24"/>
        <end position="172"/>
    </location>
</feature>
<dbReference type="RefSeq" id="WP_193687223.1">
    <property type="nucleotide sequence ID" value="NZ_CP062941.1"/>
</dbReference>
<keyword evidence="3" id="KW-0175">Coiled coil</keyword>
<dbReference type="PANTHER" id="PTHR35089:SF1">
    <property type="entry name" value="CHAPERONE PROTEIN SKP"/>
    <property type="match status" value="1"/>
</dbReference>
<dbReference type="GO" id="GO:0005829">
    <property type="term" value="C:cytosol"/>
    <property type="evidence" value="ECO:0007669"/>
    <property type="project" value="TreeGrafter"/>
</dbReference>
<dbReference type="InterPro" id="IPR024930">
    <property type="entry name" value="Skp_dom_sf"/>
</dbReference>
<dbReference type="SMART" id="SM00935">
    <property type="entry name" value="OmpH"/>
    <property type="match status" value="1"/>
</dbReference>
<evidence type="ECO:0000256" key="2">
    <source>
        <dbReference type="ARBA" id="ARBA00022729"/>
    </source>
</evidence>
<evidence type="ECO:0000313" key="5">
    <source>
        <dbReference type="EMBL" id="QOL50206.1"/>
    </source>
</evidence>
<evidence type="ECO:0000313" key="6">
    <source>
        <dbReference type="Proteomes" id="UP000593875"/>
    </source>
</evidence>
<proteinExistence type="inferred from homology"/>
<dbReference type="InterPro" id="IPR005632">
    <property type="entry name" value="Chaperone_Skp"/>
</dbReference>
<protein>
    <submittedName>
        <fullName evidence="5">OmpH family outer membrane protein</fullName>
    </submittedName>
</protein>
<evidence type="ECO:0000256" key="1">
    <source>
        <dbReference type="ARBA" id="ARBA00009091"/>
    </source>
</evidence>
<evidence type="ECO:0000256" key="4">
    <source>
        <dbReference type="SAM" id="SignalP"/>
    </source>
</evidence>
<gene>
    <name evidence="5" type="ORF">LPB04_02435</name>
</gene>